<dbReference type="KEGG" id="rri:A1G_01440"/>
<dbReference type="HOGENOM" id="CLU_150671_0_0_5"/>
<organism evidence="1 2">
    <name type="scientific">Rickettsia rickettsii (strain Sheila Smith)</name>
    <dbReference type="NCBI Taxonomy" id="392021"/>
    <lineage>
        <taxon>Bacteria</taxon>
        <taxon>Pseudomonadati</taxon>
        <taxon>Pseudomonadota</taxon>
        <taxon>Alphaproteobacteria</taxon>
        <taxon>Rickettsiales</taxon>
        <taxon>Rickettsiaceae</taxon>
        <taxon>Rickettsieae</taxon>
        <taxon>Rickettsia</taxon>
        <taxon>spotted fever group</taxon>
    </lineage>
</organism>
<protein>
    <submittedName>
        <fullName evidence="1">Cell surface antigen-like protein Sca8</fullName>
    </submittedName>
</protein>
<dbReference type="Proteomes" id="UP000006832">
    <property type="component" value="Chromosome"/>
</dbReference>
<accession>A0A0H3AVJ3</accession>
<proteinExistence type="predicted"/>
<evidence type="ECO:0000313" key="2">
    <source>
        <dbReference type="Proteomes" id="UP000006832"/>
    </source>
</evidence>
<evidence type="ECO:0000313" key="1">
    <source>
        <dbReference type="EMBL" id="ABV75865.1"/>
    </source>
</evidence>
<dbReference type="RefSeq" id="WP_012150470.1">
    <property type="nucleotide sequence ID" value="NC_009882.1"/>
</dbReference>
<sequence>MTGEARADIEIYDILNHTADYQILTPAQKLNVIKGIQDRTDCGDLVDHLMQGERRLFNNAIIEVTRLQAVAPVLNGARASREVRAAGVEVVDLTGNTAVETGRNEQEMALENRLQVLEILAKAEGANAVSINDKIKKAIHFIT</sequence>
<dbReference type="EMBL" id="CP000848">
    <property type="protein sequence ID" value="ABV75865.1"/>
    <property type="molecule type" value="Genomic_DNA"/>
</dbReference>
<gene>
    <name evidence="1" type="ordered locus">A1G_01440</name>
</gene>
<dbReference type="AlphaFoldDB" id="A0A0H3AVJ3"/>
<name>A0A0H3AVJ3_RICRS</name>
<dbReference type="GeneID" id="79937037"/>
<reference evidence="2" key="1">
    <citation type="submission" date="2007-09" db="EMBL/GenBank/DDBJ databases">
        <title>Complete genome sequence of Rickettsia rickettsii.</title>
        <authorList>
            <person name="Madan A."/>
            <person name="Fahey J."/>
            <person name="Helton E."/>
            <person name="Ketteman M."/>
            <person name="Madan A."/>
            <person name="Rodrigues S."/>
            <person name="Sanchez A."/>
            <person name="Dasch G."/>
            <person name="Eremeeva M."/>
        </authorList>
    </citation>
    <scope>NUCLEOTIDE SEQUENCE [LARGE SCALE GENOMIC DNA]</scope>
    <source>
        <strain evidence="2">Sheila Smith</strain>
    </source>
</reference>